<reference evidence="6" key="2">
    <citation type="submission" date="2020-09" db="EMBL/GenBank/DDBJ databases">
        <authorList>
            <person name="Sun Q."/>
            <person name="Zhou Y."/>
        </authorList>
    </citation>
    <scope>NUCLEOTIDE SEQUENCE</scope>
    <source>
        <strain evidence="6">CGMCC 1.14988</strain>
    </source>
</reference>
<protein>
    <recommendedName>
        <fullName evidence="8">Flagellar protein</fullName>
    </recommendedName>
</protein>
<keyword evidence="5" id="KW-0472">Membrane</keyword>
<dbReference type="Pfam" id="PF04347">
    <property type="entry name" value="FliO"/>
    <property type="match status" value="1"/>
</dbReference>
<dbReference type="EMBL" id="BMHA01000007">
    <property type="protein sequence ID" value="GGI06721.1"/>
    <property type="molecule type" value="Genomic_DNA"/>
</dbReference>
<sequence>MTDSPLLGLLLLAVLAALPLLLRRMKAAQPNGVRVLSRTALHRNAVVAVVEIDGRRLLVGAGEKGIELLTELPAPADAAADEDAEVFLDLDALERMDVAPQDRTLPETDALEALLGPVGSSTTDAGPGIGLVDRLRAMTVRVSPPQGGAGRPIRVPLRR</sequence>
<evidence type="ECO:0000256" key="5">
    <source>
        <dbReference type="ARBA" id="ARBA00023136"/>
    </source>
</evidence>
<evidence type="ECO:0000256" key="2">
    <source>
        <dbReference type="ARBA" id="ARBA00022475"/>
    </source>
</evidence>
<evidence type="ECO:0000256" key="1">
    <source>
        <dbReference type="ARBA" id="ARBA00004236"/>
    </source>
</evidence>
<keyword evidence="3" id="KW-0812">Transmembrane</keyword>
<comment type="subcellular location">
    <subcellularLocation>
        <location evidence="1">Cell membrane</location>
    </subcellularLocation>
</comment>
<keyword evidence="4" id="KW-1133">Transmembrane helix</keyword>
<reference evidence="6" key="1">
    <citation type="journal article" date="2014" name="Int. J. Syst. Evol. Microbiol.">
        <title>Complete genome sequence of Corynebacterium casei LMG S-19264T (=DSM 44701T), isolated from a smear-ripened cheese.</title>
        <authorList>
            <consortium name="US DOE Joint Genome Institute (JGI-PGF)"/>
            <person name="Walter F."/>
            <person name="Albersmeier A."/>
            <person name="Kalinowski J."/>
            <person name="Ruckert C."/>
        </authorList>
    </citation>
    <scope>NUCLEOTIDE SEQUENCE</scope>
    <source>
        <strain evidence="6">CGMCC 1.14988</strain>
    </source>
</reference>
<dbReference type="Proteomes" id="UP000650511">
    <property type="component" value="Unassembled WGS sequence"/>
</dbReference>
<keyword evidence="7" id="KW-1185">Reference proteome</keyword>
<name>A0A8J3AAR7_9ACTN</name>
<evidence type="ECO:0000256" key="3">
    <source>
        <dbReference type="ARBA" id="ARBA00022692"/>
    </source>
</evidence>
<keyword evidence="2" id="KW-1003">Cell membrane</keyword>
<dbReference type="RefSeq" id="WP_130649059.1">
    <property type="nucleotide sequence ID" value="NZ_BMHA01000007.1"/>
</dbReference>
<evidence type="ECO:0000313" key="6">
    <source>
        <dbReference type="EMBL" id="GGI06721.1"/>
    </source>
</evidence>
<organism evidence="6 7">
    <name type="scientific">Egicoccus halophilus</name>
    <dbReference type="NCBI Taxonomy" id="1670830"/>
    <lineage>
        <taxon>Bacteria</taxon>
        <taxon>Bacillati</taxon>
        <taxon>Actinomycetota</taxon>
        <taxon>Nitriliruptoria</taxon>
        <taxon>Egicoccales</taxon>
        <taxon>Egicoccaceae</taxon>
        <taxon>Egicoccus</taxon>
    </lineage>
</organism>
<dbReference type="AlphaFoldDB" id="A0A8J3AAR7"/>
<dbReference type="GO" id="GO:0044781">
    <property type="term" value="P:bacterial-type flagellum organization"/>
    <property type="evidence" value="ECO:0007669"/>
    <property type="project" value="InterPro"/>
</dbReference>
<dbReference type="InterPro" id="IPR022781">
    <property type="entry name" value="Flagellar_biosynth_FliO"/>
</dbReference>
<accession>A0A8J3AAR7</accession>
<proteinExistence type="predicted"/>
<comment type="caution">
    <text evidence="6">The sequence shown here is derived from an EMBL/GenBank/DDBJ whole genome shotgun (WGS) entry which is preliminary data.</text>
</comment>
<gene>
    <name evidence="6" type="ORF">GCM10011354_20510</name>
</gene>
<evidence type="ECO:0000313" key="7">
    <source>
        <dbReference type="Proteomes" id="UP000650511"/>
    </source>
</evidence>
<dbReference type="GO" id="GO:0016020">
    <property type="term" value="C:membrane"/>
    <property type="evidence" value="ECO:0007669"/>
    <property type="project" value="InterPro"/>
</dbReference>
<evidence type="ECO:0000256" key="4">
    <source>
        <dbReference type="ARBA" id="ARBA00022989"/>
    </source>
</evidence>
<evidence type="ECO:0008006" key="8">
    <source>
        <dbReference type="Google" id="ProtNLM"/>
    </source>
</evidence>